<evidence type="ECO:0000313" key="4">
    <source>
        <dbReference type="EMBL" id="PRY24997.1"/>
    </source>
</evidence>
<dbReference type="GO" id="GO:0003700">
    <property type="term" value="F:DNA-binding transcription factor activity"/>
    <property type="evidence" value="ECO:0007669"/>
    <property type="project" value="InterPro"/>
</dbReference>
<dbReference type="GO" id="GO:0008080">
    <property type="term" value="F:N-acetyltransferase activity"/>
    <property type="evidence" value="ECO:0007669"/>
    <property type="project" value="InterPro"/>
</dbReference>
<dbReference type="Gene3D" id="1.10.10.10">
    <property type="entry name" value="Winged helix-like DNA-binding domain superfamily/Winged helix DNA-binding domain"/>
    <property type="match status" value="1"/>
</dbReference>
<dbReference type="Gene3D" id="3.40.630.30">
    <property type="match status" value="1"/>
</dbReference>
<dbReference type="Pfam" id="PF12802">
    <property type="entry name" value="MarR_2"/>
    <property type="match status" value="1"/>
</dbReference>
<proteinExistence type="predicted"/>
<dbReference type="EMBL" id="PVTD01000002">
    <property type="protein sequence ID" value="PRY24997.1"/>
    <property type="molecule type" value="Genomic_DNA"/>
</dbReference>
<feature type="domain" description="N-acetyltransferase" evidence="3">
    <location>
        <begin position="149"/>
        <end position="303"/>
    </location>
</feature>
<keyword evidence="1 4" id="KW-0808">Transferase</keyword>
<dbReference type="PANTHER" id="PTHR13947:SF37">
    <property type="entry name" value="LD18367P"/>
    <property type="match status" value="1"/>
</dbReference>
<dbReference type="InterPro" id="IPR036388">
    <property type="entry name" value="WH-like_DNA-bd_sf"/>
</dbReference>
<organism evidence="4 5">
    <name type="scientific">Aliiruegeria haliotis</name>
    <dbReference type="NCBI Taxonomy" id="1280846"/>
    <lineage>
        <taxon>Bacteria</taxon>
        <taxon>Pseudomonadati</taxon>
        <taxon>Pseudomonadota</taxon>
        <taxon>Alphaproteobacteria</taxon>
        <taxon>Rhodobacterales</taxon>
        <taxon>Roseobacteraceae</taxon>
        <taxon>Aliiruegeria</taxon>
    </lineage>
</organism>
<accession>A0A2T0RV20</accession>
<evidence type="ECO:0000256" key="1">
    <source>
        <dbReference type="ARBA" id="ARBA00022679"/>
    </source>
</evidence>
<dbReference type="RefSeq" id="WP_158263456.1">
    <property type="nucleotide sequence ID" value="NZ_PVTD01000002.1"/>
</dbReference>
<dbReference type="InterPro" id="IPR000835">
    <property type="entry name" value="HTH_MarR-typ"/>
</dbReference>
<evidence type="ECO:0000313" key="5">
    <source>
        <dbReference type="Proteomes" id="UP000239480"/>
    </source>
</evidence>
<dbReference type="InterPro" id="IPR016181">
    <property type="entry name" value="Acyl_CoA_acyltransferase"/>
</dbReference>
<protein>
    <submittedName>
        <fullName evidence="4">MarR family transcriptional regulator with acetyltransferase activity</fullName>
    </submittedName>
</protein>
<dbReference type="SMART" id="SM00347">
    <property type="entry name" value="HTH_MARR"/>
    <property type="match status" value="1"/>
</dbReference>
<gene>
    <name evidence="4" type="ORF">CLV78_102172</name>
</gene>
<comment type="caution">
    <text evidence="4">The sequence shown here is derived from an EMBL/GenBank/DDBJ whole genome shotgun (WGS) entry which is preliminary data.</text>
</comment>
<evidence type="ECO:0000259" key="3">
    <source>
        <dbReference type="PROSITE" id="PS51186"/>
    </source>
</evidence>
<dbReference type="CDD" id="cd04301">
    <property type="entry name" value="NAT_SF"/>
    <property type="match status" value="1"/>
</dbReference>
<feature type="domain" description="HTH marR-type" evidence="2">
    <location>
        <begin position="1"/>
        <end position="136"/>
    </location>
</feature>
<dbReference type="Pfam" id="PF00583">
    <property type="entry name" value="Acetyltransf_1"/>
    <property type="match status" value="1"/>
</dbReference>
<name>A0A2T0RV20_9RHOB</name>
<sequence>MDQIDRIRAFNRRYTRALGLLNRSYLDSGLTLTDVRVLHDIGLGDGAVTARDLCKGLGLDEGYVSRILTRFEKDDWIERLADLADARRRLLRLTQAGRARLAPLEAASRRGVAAQIAHLEPEDLEATLDALDVVADALAPEPPPARPDCRLRTLRPGDAGWIIQRHGEYYAEAEGFDSSFEALVARILSEFVASHDPAEERGWIAETPWGRRLGCIFCVRDDAETARLRLFFLEPDARGQKLGLRLLHACMEFARGVGYRRMVLWTHKSHEAACALYAANGFSCTRETPVHHFGHDLVEQNWEIEL</sequence>
<dbReference type="PANTHER" id="PTHR13947">
    <property type="entry name" value="GNAT FAMILY N-ACETYLTRANSFERASE"/>
    <property type="match status" value="1"/>
</dbReference>
<dbReference type="InterPro" id="IPR036390">
    <property type="entry name" value="WH_DNA-bd_sf"/>
</dbReference>
<dbReference type="OrthoDB" id="273614at2"/>
<dbReference type="AlphaFoldDB" id="A0A2T0RV20"/>
<keyword evidence="5" id="KW-1185">Reference proteome</keyword>
<dbReference type="PROSITE" id="PS50995">
    <property type="entry name" value="HTH_MARR_2"/>
    <property type="match status" value="1"/>
</dbReference>
<dbReference type="PROSITE" id="PS51186">
    <property type="entry name" value="GNAT"/>
    <property type="match status" value="1"/>
</dbReference>
<dbReference type="SUPFAM" id="SSF55729">
    <property type="entry name" value="Acyl-CoA N-acyltransferases (Nat)"/>
    <property type="match status" value="1"/>
</dbReference>
<evidence type="ECO:0000259" key="2">
    <source>
        <dbReference type="PROSITE" id="PS50995"/>
    </source>
</evidence>
<reference evidence="4 5" key="1">
    <citation type="submission" date="2018-03" db="EMBL/GenBank/DDBJ databases">
        <title>Genomic Encyclopedia of Archaeal and Bacterial Type Strains, Phase II (KMG-II): from individual species to whole genera.</title>
        <authorList>
            <person name="Goeker M."/>
        </authorList>
    </citation>
    <scope>NUCLEOTIDE SEQUENCE [LARGE SCALE GENOMIC DNA]</scope>
    <source>
        <strain evidence="4 5">DSM 29328</strain>
    </source>
</reference>
<dbReference type="InterPro" id="IPR000182">
    <property type="entry name" value="GNAT_dom"/>
</dbReference>
<dbReference type="Proteomes" id="UP000239480">
    <property type="component" value="Unassembled WGS sequence"/>
</dbReference>
<dbReference type="InterPro" id="IPR050769">
    <property type="entry name" value="NAT_camello-type"/>
</dbReference>
<dbReference type="SUPFAM" id="SSF46785">
    <property type="entry name" value="Winged helix' DNA-binding domain"/>
    <property type="match status" value="1"/>
</dbReference>